<dbReference type="AlphaFoldDB" id="A0AA88AG46"/>
<evidence type="ECO:0000313" key="2">
    <source>
        <dbReference type="EMBL" id="GMN39771.1"/>
    </source>
</evidence>
<feature type="region of interest" description="Disordered" evidence="1">
    <location>
        <begin position="1"/>
        <end position="27"/>
    </location>
</feature>
<dbReference type="Proteomes" id="UP001187192">
    <property type="component" value="Unassembled WGS sequence"/>
</dbReference>
<reference evidence="2" key="1">
    <citation type="submission" date="2023-07" db="EMBL/GenBank/DDBJ databases">
        <title>draft genome sequence of fig (Ficus carica).</title>
        <authorList>
            <person name="Takahashi T."/>
            <person name="Nishimura K."/>
        </authorList>
    </citation>
    <scope>NUCLEOTIDE SEQUENCE</scope>
</reference>
<evidence type="ECO:0000256" key="1">
    <source>
        <dbReference type="SAM" id="MobiDB-lite"/>
    </source>
</evidence>
<protein>
    <submittedName>
        <fullName evidence="2">Uncharacterized protein</fullName>
    </submittedName>
</protein>
<proteinExistence type="predicted"/>
<evidence type="ECO:0000313" key="3">
    <source>
        <dbReference type="Proteomes" id="UP001187192"/>
    </source>
</evidence>
<keyword evidence="3" id="KW-1185">Reference proteome</keyword>
<gene>
    <name evidence="2" type="ORF">TIFTF001_009012</name>
</gene>
<dbReference type="EMBL" id="BTGU01000010">
    <property type="protein sequence ID" value="GMN39771.1"/>
    <property type="molecule type" value="Genomic_DNA"/>
</dbReference>
<comment type="caution">
    <text evidence="2">The sequence shown here is derived from an EMBL/GenBank/DDBJ whole genome shotgun (WGS) entry which is preliminary data.</text>
</comment>
<sequence length="80" mass="8751">MNEFSSTSEHEEEDQSSENKLSDDDSFLVMTVVVMAASRRYRRRDPQPMHNSRLTGGHVDVNANVVLPDGADDAGPSTGS</sequence>
<organism evidence="2 3">
    <name type="scientific">Ficus carica</name>
    <name type="common">Common fig</name>
    <dbReference type="NCBI Taxonomy" id="3494"/>
    <lineage>
        <taxon>Eukaryota</taxon>
        <taxon>Viridiplantae</taxon>
        <taxon>Streptophyta</taxon>
        <taxon>Embryophyta</taxon>
        <taxon>Tracheophyta</taxon>
        <taxon>Spermatophyta</taxon>
        <taxon>Magnoliopsida</taxon>
        <taxon>eudicotyledons</taxon>
        <taxon>Gunneridae</taxon>
        <taxon>Pentapetalae</taxon>
        <taxon>rosids</taxon>
        <taxon>fabids</taxon>
        <taxon>Rosales</taxon>
        <taxon>Moraceae</taxon>
        <taxon>Ficeae</taxon>
        <taxon>Ficus</taxon>
    </lineage>
</organism>
<name>A0AA88AG46_FICCA</name>
<accession>A0AA88AG46</accession>
<feature type="region of interest" description="Disordered" evidence="1">
    <location>
        <begin position="39"/>
        <end position="59"/>
    </location>
</feature>